<protein>
    <recommendedName>
        <fullName evidence="4">C1q domain-containing protein</fullName>
    </recommendedName>
</protein>
<keyword evidence="3" id="KW-1185">Reference proteome</keyword>
<dbReference type="AlphaFoldDB" id="A0A3D8Y4M3"/>
<gene>
    <name evidence="2" type="ORF">DSL64_26725</name>
</gene>
<feature type="signal peptide" evidence="1">
    <location>
        <begin position="1"/>
        <end position="22"/>
    </location>
</feature>
<accession>A0A3D8Y4M3</accession>
<comment type="caution">
    <text evidence="2">The sequence shown here is derived from an EMBL/GenBank/DDBJ whole genome shotgun (WGS) entry which is preliminary data.</text>
</comment>
<sequence length="224" mass="24305">MKIKHIFLTSLVALLSTTFSFAQVKIGTNPTAIEATSNLEVEASTANRQFKVNRTSGQVTIKDGTEGLGKVLTSDANGNASWTNLTSAFRMTSIFSSTPPYYENAGDPTIYRLIPAQTVVIDQDGGCTSGANPKYTVVQPGTYTIMGGVTMFPQYENTAASLRIYKNGNVLKTVGSTQWMGQVGAMEITVVDVAAVGDVYELRLNNNKNWMRLYEADFSGTRIK</sequence>
<feature type="chain" id="PRO_5017773597" description="C1q domain-containing protein" evidence="1">
    <location>
        <begin position="23"/>
        <end position="224"/>
    </location>
</feature>
<dbReference type="EMBL" id="QNUL01000038">
    <property type="protein sequence ID" value="REA56515.1"/>
    <property type="molecule type" value="Genomic_DNA"/>
</dbReference>
<reference evidence="2 3" key="1">
    <citation type="submission" date="2018-07" db="EMBL/GenBank/DDBJ databases">
        <title>Dyadobacter roseus sp. nov., isolated from rose rhizosphere soil.</title>
        <authorList>
            <person name="Chen L."/>
        </authorList>
    </citation>
    <scope>NUCLEOTIDE SEQUENCE [LARGE SCALE GENOMIC DNA]</scope>
    <source>
        <strain evidence="2 3">RS19</strain>
    </source>
</reference>
<proteinExistence type="predicted"/>
<keyword evidence="1" id="KW-0732">Signal</keyword>
<dbReference type="RefSeq" id="WP_115834026.1">
    <property type="nucleotide sequence ID" value="NZ_QNUL01000038.1"/>
</dbReference>
<dbReference type="Proteomes" id="UP000256373">
    <property type="component" value="Unassembled WGS sequence"/>
</dbReference>
<evidence type="ECO:0000313" key="3">
    <source>
        <dbReference type="Proteomes" id="UP000256373"/>
    </source>
</evidence>
<dbReference type="OrthoDB" id="937937at2"/>
<name>A0A3D8Y4M3_9BACT</name>
<evidence type="ECO:0000313" key="2">
    <source>
        <dbReference type="EMBL" id="REA56515.1"/>
    </source>
</evidence>
<evidence type="ECO:0000256" key="1">
    <source>
        <dbReference type="SAM" id="SignalP"/>
    </source>
</evidence>
<evidence type="ECO:0008006" key="4">
    <source>
        <dbReference type="Google" id="ProtNLM"/>
    </source>
</evidence>
<organism evidence="2 3">
    <name type="scientific">Dyadobacter luteus</name>
    <dbReference type="NCBI Taxonomy" id="2259619"/>
    <lineage>
        <taxon>Bacteria</taxon>
        <taxon>Pseudomonadati</taxon>
        <taxon>Bacteroidota</taxon>
        <taxon>Cytophagia</taxon>
        <taxon>Cytophagales</taxon>
        <taxon>Spirosomataceae</taxon>
        <taxon>Dyadobacter</taxon>
    </lineage>
</organism>